<dbReference type="Proteomes" id="UP000237839">
    <property type="component" value="Unassembled WGS sequence"/>
</dbReference>
<dbReference type="PROSITE" id="PS50931">
    <property type="entry name" value="HTH_LYSR"/>
    <property type="match status" value="1"/>
</dbReference>
<dbReference type="SUPFAM" id="SSF53850">
    <property type="entry name" value="Periplasmic binding protein-like II"/>
    <property type="match status" value="1"/>
</dbReference>
<dbReference type="Gene3D" id="3.40.190.290">
    <property type="match status" value="1"/>
</dbReference>
<comment type="caution">
    <text evidence="6">The sequence shown here is derived from an EMBL/GenBank/DDBJ whole genome shotgun (WGS) entry which is preliminary data.</text>
</comment>
<dbReference type="GO" id="GO:0043565">
    <property type="term" value="F:sequence-specific DNA binding"/>
    <property type="evidence" value="ECO:0007669"/>
    <property type="project" value="TreeGrafter"/>
</dbReference>
<dbReference type="EMBL" id="PUGF01000002">
    <property type="protein sequence ID" value="PRC94605.1"/>
    <property type="molecule type" value="Genomic_DNA"/>
</dbReference>
<proteinExistence type="inferred from homology"/>
<dbReference type="Pfam" id="PF03466">
    <property type="entry name" value="LysR_substrate"/>
    <property type="match status" value="1"/>
</dbReference>
<dbReference type="InterPro" id="IPR000847">
    <property type="entry name" value="LysR_HTH_N"/>
</dbReference>
<feature type="domain" description="HTH lysR-type" evidence="5">
    <location>
        <begin position="3"/>
        <end position="60"/>
    </location>
</feature>
<evidence type="ECO:0000313" key="7">
    <source>
        <dbReference type="Proteomes" id="UP000237839"/>
    </source>
</evidence>
<evidence type="ECO:0000259" key="5">
    <source>
        <dbReference type="PROSITE" id="PS50931"/>
    </source>
</evidence>
<dbReference type="InterPro" id="IPR036388">
    <property type="entry name" value="WH-like_DNA-bd_sf"/>
</dbReference>
<dbReference type="AlphaFoldDB" id="A0A2S9H3P6"/>
<evidence type="ECO:0000313" key="6">
    <source>
        <dbReference type="EMBL" id="PRC94605.1"/>
    </source>
</evidence>
<name>A0A2S9H3P6_9BURK</name>
<organism evidence="6 7">
    <name type="scientific">Solimicrobium silvestre</name>
    <dbReference type="NCBI Taxonomy" id="2099400"/>
    <lineage>
        <taxon>Bacteria</taxon>
        <taxon>Pseudomonadati</taxon>
        <taxon>Pseudomonadota</taxon>
        <taxon>Betaproteobacteria</taxon>
        <taxon>Burkholderiales</taxon>
        <taxon>Oxalobacteraceae</taxon>
        <taxon>Solimicrobium</taxon>
    </lineage>
</organism>
<evidence type="ECO:0000256" key="2">
    <source>
        <dbReference type="ARBA" id="ARBA00023015"/>
    </source>
</evidence>
<dbReference type="PANTHER" id="PTHR30537:SF5">
    <property type="entry name" value="HTH-TYPE TRANSCRIPTIONAL ACTIVATOR TTDR-RELATED"/>
    <property type="match status" value="1"/>
</dbReference>
<keyword evidence="4" id="KW-0804">Transcription</keyword>
<dbReference type="Gene3D" id="1.10.10.10">
    <property type="entry name" value="Winged helix-like DNA-binding domain superfamily/Winged helix DNA-binding domain"/>
    <property type="match status" value="1"/>
</dbReference>
<dbReference type="InterPro" id="IPR058163">
    <property type="entry name" value="LysR-type_TF_proteobact-type"/>
</dbReference>
<keyword evidence="3" id="KW-0238">DNA-binding</keyword>
<dbReference type="RefSeq" id="WP_243405301.1">
    <property type="nucleotide sequence ID" value="NZ_PUGF01000002.1"/>
</dbReference>
<evidence type="ECO:0000256" key="3">
    <source>
        <dbReference type="ARBA" id="ARBA00023125"/>
    </source>
</evidence>
<gene>
    <name evidence="6" type="ORF">S2091_0608</name>
</gene>
<dbReference type="GO" id="GO:0003700">
    <property type="term" value="F:DNA-binding transcription factor activity"/>
    <property type="evidence" value="ECO:0007669"/>
    <property type="project" value="InterPro"/>
</dbReference>
<dbReference type="PANTHER" id="PTHR30537">
    <property type="entry name" value="HTH-TYPE TRANSCRIPTIONAL REGULATOR"/>
    <property type="match status" value="1"/>
</dbReference>
<protein>
    <submittedName>
        <fullName evidence="6">Transcriptional regulator</fullName>
    </submittedName>
</protein>
<evidence type="ECO:0000256" key="1">
    <source>
        <dbReference type="ARBA" id="ARBA00009437"/>
    </source>
</evidence>
<keyword evidence="7" id="KW-1185">Reference proteome</keyword>
<dbReference type="Pfam" id="PF00126">
    <property type="entry name" value="HTH_1"/>
    <property type="match status" value="1"/>
</dbReference>
<dbReference type="InterPro" id="IPR036390">
    <property type="entry name" value="WH_DNA-bd_sf"/>
</dbReference>
<dbReference type="InterPro" id="IPR005119">
    <property type="entry name" value="LysR_subst-bd"/>
</dbReference>
<evidence type="ECO:0000256" key="4">
    <source>
        <dbReference type="ARBA" id="ARBA00023163"/>
    </source>
</evidence>
<reference evidence="6 7" key="1">
    <citation type="submission" date="2018-02" db="EMBL/GenBank/DDBJ databases">
        <title>Solimicrobium silvestre gen. nov., sp. nov., isolated from alpine forest soil.</title>
        <authorList>
            <person name="Margesin R."/>
            <person name="Albuquerque L."/>
            <person name="Zhang D.-C."/>
            <person name="Froufe H.J.C."/>
            <person name="Severino R."/>
            <person name="Roxo I."/>
            <person name="Egas C."/>
            <person name="Da Costa M.S."/>
        </authorList>
    </citation>
    <scope>NUCLEOTIDE SEQUENCE [LARGE SCALE GENOMIC DNA]</scope>
    <source>
        <strain evidence="6 7">S20-91</strain>
    </source>
</reference>
<dbReference type="GO" id="GO:0006351">
    <property type="term" value="P:DNA-templated transcription"/>
    <property type="evidence" value="ECO:0007669"/>
    <property type="project" value="TreeGrafter"/>
</dbReference>
<comment type="similarity">
    <text evidence="1">Belongs to the LysR transcriptional regulatory family.</text>
</comment>
<accession>A0A2S9H3P6</accession>
<sequence>MIDRFTSMSVFVRVANKGSFAAAAEGLGLTPAMVGRHVRYLEDWVGAALLNRTTRRQSLTELGQLFLERAQNILTEVELTEGMLDSARVLPSGTLRVTAPISFGEVLAPALVDYSLLYPKVTIDLNLSDSLVDVPGEGFDIAIRTGPLADSGLISRSLAPYRFLLCAAPSYLAKFPAPKEPEDLQQHRCLAFSGWMDGVDWTFLRADGVERHVRIQSQIRINNRVAMRAAAMAGGGIVMQPMASLALAVEEGSLVRLLPEWAPPSKQLHLVWAQNRHITQKLRTFIDFAVARFGEQESV</sequence>
<dbReference type="SUPFAM" id="SSF46785">
    <property type="entry name" value="Winged helix' DNA-binding domain"/>
    <property type="match status" value="1"/>
</dbReference>
<dbReference type="FunFam" id="1.10.10.10:FF:000001">
    <property type="entry name" value="LysR family transcriptional regulator"/>
    <property type="match status" value="1"/>
</dbReference>
<keyword evidence="2" id="KW-0805">Transcription regulation</keyword>